<keyword evidence="1" id="KW-0812">Transmembrane</keyword>
<feature type="transmembrane region" description="Helical" evidence="1">
    <location>
        <begin position="6"/>
        <end position="24"/>
    </location>
</feature>
<proteinExistence type="predicted"/>
<dbReference type="PATRIC" id="fig|879305.3.peg.292"/>
<keyword evidence="1" id="KW-0472">Membrane</keyword>
<dbReference type="eggNOG" id="ENOG5030G6U">
    <property type="taxonomic scope" value="Bacteria"/>
</dbReference>
<accession>F0GU11</accession>
<keyword evidence="1" id="KW-1133">Transmembrane helix</keyword>
<reference evidence="2 3" key="1">
    <citation type="submission" date="2011-01" db="EMBL/GenBank/DDBJ databases">
        <authorList>
            <person name="Durkin A.S."/>
            <person name="Madupu R."/>
            <person name="Torralba M."/>
            <person name="Gillis M."/>
            <person name="Methe B."/>
            <person name="Sutton G."/>
            <person name="Nelson K.E."/>
        </authorList>
    </citation>
    <scope>NUCLEOTIDE SEQUENCE [LARGE SCALE GENOMIC DNA]</scope>
    <source>
        <strain evidence="2 3">ACS-065-V-Col13</strain>
    </source>
</reference>
<evidence type="ECO:0000313" key="3">
    <source>
        <dbReference type="Proteomes" id="UP000005286"/>
    </source>
</evidence>
<dbReference type="Proteomes" id="UP000005286">
    <property type="component" value="Unassembled WGS sequence"/>
</dbReference>
<sequence length="43" mass="4872">MDLIKIISDLGFPIAICLIMIFLVNSKIEEILIDIKEIKNKLG</sequence>
<evidence type="ECO:0000313" key="2">
    <source>
        <dbReference type="EMBL" id="EGC82696.1"/>
    </source>
</evidence>
<dbReference type="AlphaFoldDB" id="F0GU11"/>
<comment type="caution">
    <text evidence="2">The sequence shown here is derived from an EMBL/GenBank/DDBJ whole genome shotgun (WGS) entry which is preliminary data.</text>
</comment>
<gene>
    <name evidence="2" type="ORF">HMPREF9290_1621</name>
</gene>
<dbReference type="EMBL" id="AEXM01000010">
    <property type="protein sequence ID" value="EGC82696.1"/>
    <property type="molecule type" value="Genomic_DNA"/>
</dbReference>
<dbReference type="RefSeq" id="WP_004834098.1">
    <property type="nucleotide sequence ID" value="NZ_AEXM01000010.1"/>
</dbReference>
<name>F0GU11_9FIRM</name>
<protein>
    <submittedName>
        <fullName evidence="2">Conserved domain protein</fullName>
    </submittedName>
</protein>
<organism evidence="2 3">
    <name type="scientific">Anaerococcus prevotii ACS-065-V-Col13</name>
    <dbReference type="NCBI Taxonomy" id="879305"/>
    <lineage>
        <taxon>Bacteria</taxon>
        <taxon>Bacillati</taxon>
        <taxon>Bacillota</taxon>
        <taxon>Tissierellia</taxon>
        <taxon>Tissierellales</taxon>
        <taxon>Peptoniphilaceae</taxon>
        <taxon>Anaerococcus</taxon>
    </lineage>
</organism>
<keyword evidence="3" id="KW-1185">Reference proteome</keyword>
<evidence type="ECO:0000256" key="1">
    <source>
        <dbReference type="SAM" id="Phobius"/>
    </source>
</evidence>